<evidence type="ECO:0000256" key="4">
    <source>
        <dbReference type="RuleBase" id="RU003704"/>
    </source>
</evidence>
<evidence type="ECO:0000256" key="2">
    <source>
        <dbReference type="ARBA" id="ARBA00022679"/>
    </source>
</evidence>
<dbReference type="Gene3D" id="3.40.1190.20">
    <property type="match status" value="1"/>
</dbReference>
<dbReference type="RefSeq" id="WP_136007724.1">
    <property type="nucleotide sequence ID" value="NZ_SRYR01000009.1"/>
</dbReference>
<dbReference type="OrthoDB" id="9813569at2"/>
<protein>
    <submittedName>
        <fullName evidence="6">Carbohydrate kinase</fullName>
    </submittedName>
</protein>
<keyword evidence="3 4" id="KW-0418">Kinase</keyword>
<dbReference type="InterPro" id="IPR029056">
    <property type="entry name" value="Ribokinase-like"/>
</dbReference>
<evidence type="ECO:0000259" key="5">
    <source>
        <dbReference type="Pfam" id="PF00294"/>
    </source>
</evidence>
<dbReference type="InterPro" id="IPR002173">
    <property type="entry name" value="Carboh/pur_kinase_PfkB_CS"/>
</dbReference>
<dbReference type="EMBL" id="SRYR01000009">
    <property type="protein sequence ID" value="TGY41148.1"/>
    <property type="molecule type" value="Genomic_DNA"/>
</dbReference>
<dbReference type="InterPro" id="IPR011611">
    <property type="entry name" value="PfkB_dom"/>
</dbReference>
<dbReference type="PROSITE" id="PS00584">
    <property type="entry name" value="PFKB_KINASES_2"/>
    <property type="match status" value="1"/>
</dbReference>
<evidence type="ECO:0000313" key="7">
    <source>
        <dbReference type="Proteomes" id="UP000306888"/>
    </source>
</evidence>
<dbReference type="GO" id="GO:0006000">
    <property type="term" value="P:fructose metabolic process"/>
    <property type="evidence" value="ECO:0007669"/>
    <property type="project" value="UniProtKB-ARBA"/>
</dbReference>
<feature type="domain" description="Carbohydrate kinase PfkB" evidence="5">
    <location>
        <begin position="1"/>
        <end position="293"/>
    </location>
</feature>
<dbReference type="AlphaFoldDB" id="A0A4S2DGG0"/>
<dbReference type="GO" id="GO:0008865">
    <property type="term" value="F:fructokinase activity"/>
    <property type="evidence" value="ECO:0007669"/>
    <property type="project" value="UniProtKB-ARBA"/>
</dbReference>
<evidence type="ECO:0000256" key="3">
    <source>
        <dbReference type="ARBA" id="ARBA00022777"/>
    </source>
</evidence>
<dbReference type="PANTHER" id="PTHR43085">
    <property type="entry name" value="HEXOKINASE FAMILY MEMBER"/>
    <property type="match status" value="1"/>
</dbReference>
<dbReference type="PRINTS" id="PR00990">
    <property type="entry name" value="RIBOKINASE"/>
</dbReference>
<comment type="caution">
    <text evidence="6">The sequence shown here is derived from an EMBL/GenBank/DDBJ whole genome shotgun (WGS) entry which is preliminary data.</text>
</comment>
<comment type="similarity">
    <text evidence="1 4">Belongs to the carbohydrate kinase PfkB family.</text>
</comment>
<keyword evidence="2 4" id="KW-0808">Transferase</keyword>
<sequence>MNNIYCIGELLIDMVSLDGDNYLKKPGGAPANVAVAISKLGGKSYFLGQVGKDNFGSFLKKTLIENNVDTSFMKDEGKTTLALVTLDKSGERSFEFYRGSDSKYVIDPAKISIDNKDIIHFGSATVFLGGEVQETYYSLLKEGKSKGALITFDPNYRDVLITEDLLEEYKKHCWNFMKEADFIKLSDEEAMLLTNTKTLEESIQSLKDSNLQTIAITLGKKGTMLIEGNKSIIIGSIDIEQKDSTGAGDAFVGAVLYGLTRSENRDYEQIIEFANVVGAMTCEEYGAIPAIPTLDKVIKRKGKVEF</sequence>
<reference evidence="6 7" key="1">
    <citation type="submission" date="2019-04" db="EMBL/GenBank/DDBJ databases">
        <title>Microbes associate with the intestines of laboratory mice.</title>
        <authorList>
            <person name="Navarre W."/>
            <person name="Wong E."/>
            <person name="Huang K."/>
            <person name="Tropini C."/>
            <person name="Ng K."/>
            <person name="Yu B."/>
        </authorList>
    </citation>
    <scope>NUCLEOTIDE SEQUENCE [LARGE SCALE GENOMIC DNA]</scope>
    <source>
        <strain evidence="6 7">NM50_B9-20</strain>
    </source>
</reference>
<organism evidence="6 7">
    <name type="scientific">Clostridium sartagoforme</name>
    <dbReference type="NCBI Taxonomy" id="84031"/>
    <lineage>
        <taxon>Bacteria</taxon>
        <taxon>Bacillati</taxon>
        <taxon>Bacillota</taxon>
        <taxon>Clostridia</taxon>
        <taxon>Eubacteriales</taxon>
        <taxon>Clostridiaceae</taxon>
        <taxon>Clostridium</taxon>
    </lineage>
</organism>
<dbReference type="CDD" id="cd01167">
    <property type="entry name" value="bac_FRK"/>
    <property type="match status" value="1"/>
</dbReference>
<keyword evidence="7" id="KW-1185">Reference proteome</keyword>
<proteinExistence type="inferred from homology"/>
<name>A0A4S2DGG0_9CLOT</name>
<dbReference type="InterPro" id="IPR050306">
    <property type="entry name" value="PfkB_Carbo_kinase"/>
</dbReference>
<gene>
    <name evidence="6" type="ORF">E5347_13330</name>
</gene>
<dbReference type="Pfam" id="PF00294">
    <property type="entry name" value="PfkB"/>
    <property type="match status" value="1"/>
</dbReference>
<accession>A0A4S2DGG0</accession>
<evidence type="ECO:0000256" key="1">
    <source>
        <dbReference type="ARBA" id="ARBA00010688"/>
    </source>
</evidence>
<dbReference type="SUPFAM" id="SSF53613">
    <property type="entry name" value="Ribokinase-like"/>
    <property type="match status" value="1"/>
</dbReference>
<evidence type="ECO:0000313" key="6">
    <source>
        <dbReference type="EMBL" id="TGY41148.1"/>
    </source>
</evidence>
<dbReference type="PROSITE" id="PS00583">
    <property type="entry name" value="PFKB_KINASES_1"/>
    <property type="match status" value="1"/>
</dbReference>
<dbReference type="InterPro" id="IPR002139">
    <property type="entry name" value="Ribo/fructo_kinase"/>
</dbReference>
<dbReference type="PANTHER" id="PTHR43085:SF54">
    <property type="entry name" value="PUTATIVE-RELATED"/>
    <property type="match status" value="1"/>
</dbReference>
<dbReference type="Proteomes" id="UP000306888">
    <property type="component" value="Unassembled WGS sequence"/>
</dbReference>